<evidence type="ECO:0000313" key="3">
    <source>
        <dbReference type="Proteomes" id="UP000642488"/>
    </source>
</evidence>
<evidence type="ECO:0008006" key="4">
    <source>
        <dbReference type="Google" id="ProtNLM"/>
    </source>
</evidence>
<gene>
    <name evidence="2" type="ORF">ILP92_17590</name>
</gene>
<dbReference type="AlphaFoldDB" id="A0A934MFI4"/>
<accession>A0A934MFI4</accession>
<reference evidence="2" key="1">
    <citation type="submission" date="2020-12" db="EMBL/GenBank/DDBJ databases">
        <title>Bacterial taxonomy.</title>
        <authorList>
            <person name="Pan X."/>
        </authorList>
    </citation>
    <scope>NUCLEOTIDE SEQUENCE</scope>
    <source>
        <strain evidence="2">KCTC 52957</strain>
    </source>
</reference>
<dbReference type="Proteomes" id="UP000642488">
    <property type="component" value="Unassembled WGS sequence"/>
</dbReference>
<feature type="chain" id="PRO_5037979363" description="Protease inhibitor Inh" evidence="1">
    <location>
        <begin position="20"/>
        <end position="160"/>
    </location>
</feature>
<evidence type="ECO:0000256" key="1">
    <source>
        <dbReference type="SAM" id="SignalP"/>
    </source>
</evidence>
<proteinExistence type="predicted"/>
<dbReference type="RefSeq" id="WP_198917723.1">
    <property type="nucleotide sequence ID" value="NZ_JAEKPD010000029.1"/>
</dbReference>
<protein>
    <recommendedName>
        <fullName evidence="4">Protease inhibitor Inh</fullName>
    </recommendedName>
</protein>
<name>A0A934MFI4_9RHOB</name>
<evidence type="ECO:0000313" key="2">
    <source>
        <dbReference type="EMBL" id="MBJ3764551.1"/>
    </source>
</evidence>
<comment type="caution">
    <text evidence="2">The sequence shown here is derived from an EMBL/GenBank/DDBJ whole genome shotgun (WGS) entry which is preliminary data.</text>
</comment>
<keyword evidence="1" id="KW-0732">Signal</keyword>
<organism evidence="2 3">
    <name type="scientific">Palleronia pontilimi</name>
    <dbReference type="NCBI Taxonomy" id="1964209"/>
    <lineage>
        <taxon>Bacteria</taxon>
        <taxon>Pseudomonadati</taxon>
        <taxon>Pseudomonadota</taxon>
        <taxon>Alphaproteobacteria</taxon>
        <taxon>Rhodobacterales</taxon>
        <taxon>Roseobacteraceae</taxon>
        <taxon>Palleronia</taxon>
    </lineage>
</organism>
<keyword evidence="3" id="KW-1185">Reference proteome</keyword>
<sequence>MRVPSLAFALSLLAAAAAADPLPDMAGDWSGSGVARRAPSSPDEAVRCRLQNTWEADNARLRVRGRCAVPGRSFDIDGALARRPDDRLRGFWSDPEGRGQTSVVGRSEGDRVAFAFSATDPDTGIDVSQTVTWTLSGDTLRFLSRHRAEGTVMADIRFTR</sequence>
<feature type="signal peptide" evidence="1">
    <location>
        <begin position="1"/>
        <end position="19"/>
    </location>
</feature>
<dbReference type="EMBL" id="JAEKPD010000029">
    <property type="protein sequence ID" value="MBJ3764551.1"/>
    <property type="molecule type" value="Genomic_DNA"/>
</dbReference>